<reference evidence="16" key="1">
    <citation type="submission" date="2022-11" db="UniProtKB">
        <authorList>
            <consortium name="WormBaseParasite"/>
        </authorList>
    </citation>
    <scope>IDENTIFICATION</scope>
</reference>
<evidence type="ECO:0000256" key="12">
    <source>
        <dbReference type="ARBA" id="ARBA00023180"/>
    </source>
</evidence>
<comment type="function">
    <text evidence="1">Required for ciliogenesis.</text>
</comment>
<keyword evidence="13" id="KW-0966">Cell projection</keyword>
<evidence type="ECO:0000313" key="16">
    <source>
        <dbReference type="WBParaSite" id="jg10642"/>
    </source>
</evidence>
<dbReference type="PANTHER" id="PTHR13306">
    <property type="entry name" value="TRANSMEMBRANE PROTEIN 138"/>
    <property type="match status" value="1"/>
</dbReference>
<dbReference type="AlphaFoldDB" id="A0A915CMT9"/>
<keyword evidence="9 14" id="KW-1133">Transmembrane helix</keyword>
<evidence type="ECO:0000256" key="9">
    <source>
        <dbReference type="ARBA" id="ARBA00022989"/>
    </source>
</evidence>
<dbReference type="GO" id="GO:0005929">
    <property type="term" value="C:cilium"/>
    <property type="evidence" value="ECO:0007669"/>
    <property type="project" value="UniProtKB-SubCell"/>
</dbReference>
<evidence type="ECO:0000256" key="10">
    <source>
        <dbReference type="ARBA" id="ARBA00023069"/>
    </source>
</evidence>
<dbReference type="Proteomes" id="UP000887574">
    <property type="component" value="Unplaced"/>
</dbReference>
<evidence type="ECO:0000256" key="4">
    <source>
        <dbReference type="ARBA" id="ARBA00010572"/>
    </source>
</evidence>
<keyword evidence="7 14" id="KW-0812">Transmembrane</keyword>
<feature type="transmembrane region" description="Helical" evidence="14">
    <location>
        <begin position="95"/>
        <end position="116"/>
    </location>
</feature>
<evidence type="ECO:0000256" key="5">
    <source>
        <dbReference type="ARBA" id="ARBA00014515"/>
    </source>
</evidence>
<name>A0A915CMT9_9BILA</name>
<evidence type="ECO:0000256" key="14">
    <source>
        <dbReference type="SAM" id="Phobius"/>
    </source>
</evidence>
<dbReference type="PANTHER" id="PTHR13306:SF6">
    <property type="entry name" value="TRANSMEMBRANE PROTEIN 138"/>
    <property type="match status" value="1"/>
</dbReference>
<dbReference type="WBParaSite" id="jg10642">
    <property type="protein sequence ID" value="jg10642"/>
    <property type="gene ID" value="jg10642"/>
</dbReference>
<keyword evidence="10" id="KW-0969">Cilium</keyword>
<evidence type="ECO:0000256" key="11">
    <source>
        <dbReference type="ARBA" id="ARBA00023136"/>
    </source>
</evidence>
<keyword evidence="12" id="KW-0325">Glycoprotein</keyword>
<evidence type="ECO:0000256" key="7">
    <source>
        <dbReference type="ARBA" id="ARBA00022692"/>
    </source>
</evidence>
<evidence type="ECO:0000256" key="2">
    <source>
        <dbReference type="ARBA" id="ARBA00004128"/>
    </source>
</evidence>
<comment type="subcellular location">
    <subcellularLocation>
        <location evidence="3">Cell projection</location>
        <location evidence="3">Cilium</location>
    </subcellularLocation>
    <subcellularLocation>
        <location evidence="2">Vacuole membrane</location>
        <topology evidence="2">Multi-pass membrane protein</topology>
    </subcellularLocation>
</comment>
<sequence length="144" mass="16717">MANNKYGLVLALHLLIIFLDLCFNTASVLFFEQSTVQLMLFILQDTLIVMAIIVMAIMFSSTFIFQAGLISVLLKRFAATIVFERALGAEKHYSWPTYITVMYTTQRIVAILYYFMYKRTILLLSNPKFHKDSEWLREKIRQGG</sequence>
<protein>
    <recommendedName>
        <fullName evidence="5">Transmembrane protein 138</fullName>
    </recommendedName>
</protein>
<evidence type="ECO:0000256" key="13">
    <source>
        <dbReference type="ARBA" id="ARBA00023273"/>
    </source>
</evidence>
<dbReference type="Pfam" id="PF14935">
    <property type="entry name" value="TMEM138"/>
    <property type="match status" value="2"/>
</dbReference>
<evidence type="ECO:0000256" key="6">
    <source>
        <dbReference type="ARBA" id="ARBA00022554"/>
    </source>
</evidence>
<organism evidence="15 16">
    <name type="scientific">Ditylenchus dipsaci</name>
    <dbReference type="NCBI Taxonomy" id="166011"/>
    <lineage>
        <taxon>Eukaryota</taxon>
        <taxon>Metazoa</taxon>
        <taxon>Ecdysozoa</taxon>
        <taxon>Nematoda</taxon>
        <taxon>Chromadorea</taxon>
        <taxon>Rhabditida</taxon>
        <taxon>Tylenchina</taxon>
        <taxon>Tylenchomorpha</taxon>
        <taxon>Sphaerularioidea</taxon>
        <taxon>Anguinidae</taxon>
        <taxon>Anguininae</taxon>
        <taxon>Ditylenchus</taxon>
    </lineage>
</organism>
<keyword evidence="8" id="KW-0970">Cilium biogenesis/degradation</keyword>
<dbReference type="GO" id="GO:0030030">
    <property type="term" value="P:cell projection organization"/>
    <property type="evidence" value="ECO:0007669"/>
    <property type="project" value="UniProtKB-KW"/>
</dbReference>
<dbReference type="InterPro" id="IPR024133">
    <property type="entry name" value="TM_138"/>
</dbReference>
<accession>A0A915CMT9</accession>
<proteinExistence type="inferred from homology"/>
<evidence type="ECO:0000256" key="8">
    <source>
        <dbReference type="ARBA" id="ARBA00022794"/>
    </source>
</evidence>
<comment type="similarity">
    <text evidence="4">Belongs to the TMEM138 family.</text>
</comment>
<keyword evidence="15" id="KW-1185">Reference proteome</keyword>
<evidence type="ECO:0000256" key="1">
    <source>
        <dbReference type="ARBA" id="ARBA00003709"/>
    </source>
</evidence>
<feature type="transmembrane region" description="Helical" evidence="14">
    <location>
        <begin position="48"/>
        <end position="74"/>
    </location>
</feature>
<keyword evidence="11 14" id="KW-0472">Membrane</keyword>
<evidence type="ECO:0000256" key="3">
    <source>
        <dbReference type="ARBA" id="ARBA00004138"/>
    </source>
</evidence>
<dbReference type="GO" id="GO:0005774">
    <property type="term" value="C:vacuolar membrane"/>
    <property type="evidence" value="ECO:0007669"/>
    <property type="project" value="UniProtKB-SubCell"/>
</dbReference>
<evidence type="ECO:0000313" key="15">
    <source>
        <dbReference type="Proteomes" id="UP000887574"/>
    </source>
</evidence>
<keyword evidence="6" id="KW-0926">Vacuole</keyword>